<organism evidence="2 3">
    <name type="scientific">Rhodopirellula islandica</name>
    <dbReference type="NCBI Taxonomy" id="595434"/>
    <lineage>
        <taxon>Bacteria</taxon>
        <taxon>Pseudomonadati</taxon>
        <taxon>Planctomycetota</taxon>
        <taxon>Planctomycetia</taxon>
        <taxon>Pirellulales</taxon>
        <taxon>Pirellulaceae</taxon>
        <taxon>Rhodopirellula</taxon>
    </lineage>
</organism>
<reference evidence="2" key="1">
    <citation type="submission" date="2015-05" db="EMBL/GenBank/DDBJ databases">
        <title>Permanent draft genome of Rhodopirellula islandicus K833.</title>
        <authorList>
            <person name="Kizina J."/>
            <person name="Richter M."/>
            <person name="Glockner F.O."/>
            <person name="Harder J."/>
        </authorList>
    </citation>
    <scope>NUCLEOTIDE SEQUENCE [LARGE SCALE GENOMIC DNA]</scope>
    <source>
        <strain evidence="2">K833</strain>
    </source>
</reference>
<accession>A0A0J1EK25</accession>
<comment type="caution">
    <text evidence="2">The sequence shown here is derived from an EMBL/GenBank/DDBJ whole genome shotgun (WGS) entry which is preliminary data.</text>
</comment>
<dbReference type="EMBL" id="LECT01000017">
    <property type="protein sequence ID" value="KLU05869.1"/>
    <property type="molecule type" value="Genomic_DNA"/>
</dbReference>
<dbReference type="STRING" id="595434.RISK_002501"/>
<keyword evidence="3" id="KW-1185">Reference proteome</keyword>
<feature type="region of interest" description="Disordered" evidence="1">
    <location>
        <begin position="1"/>
        <end position="20"/>
    </location>
</feature>
<sequence length="48" mass="5500">MLQSWSVPRTEANQATGRNGNLAEATLERAECVQRMLSKKELSFRFPF</sequence>
<evidence type="ECO:0000313" key="3">
    <source>
        <dbReference type="Proteomes" id="UP000036367"/>
    </source>
</evidence>
<feature type="compositionally biased region" description="Polar residues" evidence="1">
    <location>
        <begin position="1"/>
        <end position="19"/>
    </location>
</feature>
<dbReference type="Proteomes" id="UP000036367">
    <property type="component" value="Unassembled WGS sequence"/>
</dbReference>
<evidence type="ECO:0000313" key="2">
    <source>
        <dbReference type="EMBL" id="KLU05869.1"/>
    </source>
</evidence>
<protein>
    <submittedName>
        <fullName evidence="2">Uncharacterized protein</fullName>
    </submittedName>
</protein>
<name>A0A0J1EK25_RHOIS</name>
<evidence type="ECO:0000256" key="1">
    <source>
        <dbReference type="SAM" id="MobiDB-lite"/>
    </source>
</evidence>
<proteinExistence type="predicted"/>
<dbReference type="AlphaFoldDB" id="A0A0J1EK25"/>
<dbReference type="PATRIC" id="fig|595434.4.peg.2386"/>
<gene>
    <name evidence="2" type="ORF">RISK_002501</name>
</gene>